<comment type="caution">
    <text evidence="4">The sequence shown here is derived from an EMBL/GenBank/DDBJ whole genome shotgun (WGS) entry which is preliminary data.</text>
</comment>
<dbReference type="SFLD" id="SFLDG01129">
    <property type="entry name" value="C1.5:_HAD__Beta-PGM__Phosphata"/>
    <property type="match status" value="1"/>
</dbReference>
<reference evidence="4 5" key="1">
    <citation type="submission" date="2019-11" db="EMBL/GenBank/DDBJ databases">
        <authorList>
            <person name="Zhang X.Y."/>
        </authorList>
    </citation>
    <scope>NUCLEOTIDE SEQUENCE [LARGE SCALE GENOMIC DNA]</scope>
    <source>
        <strain evidence="4 5">C176</strain>
    </source>
</reference>
<gene>
    <name evidence="4" type="ORF">GH984_08705</name>
</gene>
<dbReference type="NCBIfam" id="TIGR01549">
    <property type="entry name" value="HAD-SF-IA-v1"/>
    <property type="match status" value="1"/>
</dbReference>
<name>A0A6N7QQI4_9GAMM</name>
<proteinExistence type="predicted"/>
<dbReference type="NCBIfam" id="TIGR01509">
    <property type="entry name" value="HAD-SF-IA-v3"/>
    <property type="match status" value="1"/>
</dbReference>
<keyword evidence="5" id="KW-1185">Reference proteome</keyword>
<dbReference type="InterPro" id="IPR051400">
    <property type="entry name" value="HAD-like_hydrolase"/>
</dbReference>
<evidence type="ECO:0000256" key="1">
    <source>
        <dbReference type="ARBA" id="ARBA00001946"/>
    </source>
</evidence>
<organism evidence="4 5">
    <name type="scientific">Spiribacter salilacus</name>
    <dbReference type="NCBI Taxonomy" id="2664894"/>
    <lineage>
        <taxon>Bacteria</taxon>
        <taxon>Pseudomonadati</taxon>
        <taxon>Pseudomonadota</taxon>
        <taxon>Gammaproteobacteria</taxon>
        <taxon>Chromatiales</taxon>
        <taxon>Ectothiorhodospiraceae</taxon>
        <taxon>Spiribacter</taxon>
    </lineage>
</organism>
<comment type="cofactor">
    <cofactor evidence="1">
        <name>Mg(2+)</name>
        <dbReference type="ChEBI" id="CHEBI:18420"/>
    </cofactor>
</comment>
<dbReference type="GO" id="GO:0009231">
    <property type="term" value="P:riboflavin biosynthetic process"/>
    <property type="evidence" value="ECO:0007669"/>
    <property type="project" value="TreeGrafter"/>
</dbReference>
<dbReference type="GO" id="GO:0016787">
    <property type="term" value="F:hydrolase activity"/>
    <property type="evidence" value="ECO:0007669"/>
    <property type="project" value="UniProtKB-KW"/>
</dbReference>
<dbReference type="Gene3D" id="3.40.50.1000">
    <property type="entry name" value="HAD superfamily/HAD-like"/>
    <property type="match status" value="1"/>
</dbReference>
<sequence>MTKPFVGPVNAVTFDLDFTLWDLTGVLHHAESVAQGLLEQRYPDVAARFDLEGLRQLRDEVMQSRSDIAHDVTALRREALWRAGQVGGLSGEALQQMVDEIFEAFLDARHAVRLYDDAIPLLEALHGKVRLGAITNGNAEVHRLGLDRYFDFALSAVEIGAAKPSRLVFETALNRAGVAAQSVVHVGDDVHSDVTGAANFGMQAVWLNRDGATWPADIPAVPHHEVASLAELQGMLSGIVERAAVR</sequence>
<dbReference type="PANTHER" id="PTHR46470:SF4">
    <property type="entry name" value="5-AMINO-6-(5-PHOSPHO-D-RIBITYLAMINO)URACIL PHOSPHATASE YIGB"/>
    <property type="match status" value="1"/>
</dbReference>
<dbReference type="PRINTS" id="PR00413">
    <property type="entry name" value="HADHALOGNASE"/>
</dbReference>
<dbReference type="PANTHER" id="PTHR46470">
    <property type="entry name" value="N-ACYLNEURAMINATE-9-PHOSPHATASE"/>
    <property type="match status" value="1"/>
</dbReference>
<dbReference type="InterPro" id="IPR023214">
    <property type="entry name" value="HAD_sf"/>
</dbReference>
<evidence type="ECO:0000313" key="5">
    <source>
        <dbReference type="Proteomes" id="UP000433788"/>
    </source>
</evidence>
<dbReference type="SUPFAM" id="SSF56784">
    <property type="entry name" value="HAD-like"/>
    <property type="match status" value="1"/>
</dbReference>
<dbReference type="InterPro" id="IPR006439">
    <property type="entry name" value="HAD-SF_hydro_IA"/>
</dbReference>
<keyword evidence="2 4" id="KW-0378">Hydrolase</keyword>
<dbReference type="SFLD" id="SFLDS00003">
    <property type="entry name" value="Haloacid_Dehalogenase"/>
    <property type="match status" value="1"/>
</dbReference>
<dbReference type="EMBL" id="WJPP01000004">
    <property type="protein sequence ID" value="MRH78785.1"/>
    <property type="molecule type" value="Genomic_DNA"/>
</dbReference>
<dbReference type="Pfam" id="PF00702">
    <property type="entry name" value="Hydrolase"/>
    <property type="match status" value="1"/>
</dbReference>
<dbReference type="InterPro" id="IPR036412">
    <property type="entry name" value="HAD-like_sf"/>
</dbReference>
<evidence type="ECO:0000256" key="3">
    <source>
        <dbReference type="ARBA" id="ARBA00022842"/>
    </source>
</evidence>
<evidence type="ECO:0000313" key="4">
    <source>
        <dbReference type="EMBL" id="MRH78785.1"/>
    </source>
</evidence>
<dbReference type="RefSeq" id="WP_153719811.1">
    <property type="nucleotide sequence ID" value="NZ_WJPP01000004.1"/>
</dbReference>
<keyword evidence="3" id="KW-0460">Magnesium</keyword>
<evidence type="ECO:0000256" key="2">
    <source>
        <dbReference type="ARBA" id="ARBA00022801"/>
    </source>
</evidence>
<protein>
    <submittedName>
        <fullName evidence="4">HAD-IA family hydrolase</fullName>
    </submittedName>
</protein>
<dbReference type="AlphaFoldDB" id="A0A6N7QQI4"/>
<accession>A0A6N7QQI4</accession>
<dbReference type="Proteomes" id="UP000433788">
    <property type="component" value="Unassembled WGS sequence"/>
</dbReference>
<dbReference type="Gene3D" id="1.20.120.1600">
    <property type="match status" value="1"/>
</dbReference>